<dbReference type="GO" id="GO:0008270">
    <property type="term" value="F:zinc ion binding"/>
    <property type="evidence" value="ECO:0007669"/>
    <property type="project" value="UniProtKB-UniRule"/>
</dbReference>
<dbReference type="Pfam" id="PF09190">
    <property type="entry name" value="DALR_2"/>
    <property type="match status" value="1"/>
</dbReference>
<feature type="binding site" evidence="20">
    <location>
        <position position="462"/>
    </location>
    <ligand>
        <name>Zn(2+)</name>
        <dbReference type="ChEBI" id="CHEBI:29105"/>
    </ligand>
</feature>
<dbReference type="GO" id="GO:0004817">
    <property type="term" value="F:cysteine-tRNA ligase activity"/>
    <property type="evidence" value="ECO:0007669"/>
    <property type="project" value="UniProtKB-UniRule"/>
</dbReference>
<proteinExistence type="inferred from homology"/>
<dbReference type="NCBIfam" id="TIGR00435">
    <property type="entry name" value="cysS"/>
    <property type="match status" value="1"/>
</dbReference>
<keyword evidence="12 20" id="KW-0547">Nucleotide-binding</keyword>
<evidence type="ECO:0000256" key="6">
    <source>
        <dbReference type="ARBA" id="ARBA00022490"/>
    </source>
</evidence>
<feature type="binding site" evidence="20">
    <location>
        <position position="458"/>
    </location>
    <ligand>
        <name>Zn(2+)</name>
        <dbReference type="ChEBI" id="CHEBI:29105"/>
    </ligand>
</feature>
<comment type="subcellular location">
    <subcellularLocation>
        <location evidence="1 20">Cytoplasm</location>
    </subcellularLocation>
</comment>
<evidence type="ECO:0000259" key="21">
    <source>
        <dbReference type="SMART" id="SM00840"/>
    </source>
</evidence>
<dbReference type="InterPro" id="IPR014729">
    <property type="entry name" value="Rossmann-like_a/b/a_fold"/>
</dbReference>
<keyword evidence="18" id="KW-0012">Acyltransferase</keyword>
<dbReference type="Gene3D" id="3.40.50.620">
    <property type="entry name" value="HUPs"/>
    <property type="match status" value="1"/>
</dbReference>
<dbReference type="InterPro" id="IPR045304">
    <property type="entry name" value="LbH_SAT"/>
</dbReference>
<sequence length="715" mass="81293">MGFLQEIKRDWRAVFERDPAARNALEVLITYPGLHAIFMHRISHALWKRRIPFIPRLFSHITRFFTGIEIHPGAEIGPGFFIDHGMGVVIGETTEIGEDCLLYQGVTLGGTGKDVGKRHPTLGNNVVVGTGAKILGPIRIGDYVKIGANSVVLKPAPDYSIVVGIPGRIIKKKIVRIEERGPVESLNHVRLPDPVEERLDEIMEYIARLETKIEKLEGKGGIMKVFNTMSGRKEDFSPLVRGRVGIYACGVTVYDYCHIGHARSAIVFDVIKRYLRYKGFDVTYVRNFTDIDDKIIRRAHEEQTTWDAVARKYIEEYYTDMDRLGVARADVEPKATEHIREMIEVIRALIEKGYAYESAENGNKSVYFSVESFPEYGKLSRKEQKDLLAGARVDVEEKKKNPSDFALWKASKEGEPWWESPWGKGRPGWHIECTAMAIKHLGQSIDIHGGGADLIFPHHENEIAQSEAYTGKMFAKYWIHNGFITIDKEKMSKSLGNFFTIREILDTYDPEVVRLFILSSHYRSPIEFSHEQLRDAEASLDRYYSTRARIDECLSSITCSPPKAPKSTVPAAELEAVLTAFEERFDEAMDDDFNTALAVGHLFELIRETNKFLDTKPFGEAAQMLVERAQDALHSAGDVLNLFHRTPAQWNIDLLKNKKISLTETEIEQKIHERKTARQAKDWALADSIRKELEEKGILLEDRKDGITSWKVKIA</sequence>
<comment type="catalytic activity">
    <reaction evidence="19">
        <text>L-serine + acetyl-CoA = O-acetyl-L-serine + CoA</text>
        <dbReference type="Rhea" id="RHEA:24560"/>
        <dbReference type="ChEBI" id="CHEBI:33384"/>
        <dbReference type="ChEBI" id="CHEBI:57287"/>
        <dbReference type="ChEBI" id="CHEBI:57288"/>
        <dbReference type="ChEBI" id="CHEBI:58340"/>
        <dbReference type="EC" id="2.3.1.30"/>
    </reaction>
</comment>
<keyword evidence="16 20" id="KW-0030">Aminoacyl-tRNA synthetase</keyword>
<evidence type="ECO:0000256" key="2">
    <source>
        <dbReference type="ARBA" id="ARBA00004876"/>
    </source>
</evidence>
<dbReference type="FunFam" id="2.160.10.10:FF:000007">
    <property type="entry name" value="Serine acetyltransferase"/>
    <property type="match status" value="1"/>
</dbReference>
<evidence type="ECO:0000256" key="5">
    <source>
        <dbReference type="ARBA" id="ARBA00011245"/>
    </source>
</evidence>
<dbReference type="NCBIfam" id="TIGR01172">
    <property type="entry name" value="cysE"/>
    <property type="match status" value="1"/>
</dbReference>
<dbReference type="InterPro" id="IPR042122">
    <property type="entry name" value="Ser_AcTrfase_N_sf"/>
</dbReference>
<evidence type="ECO:0000313" key="23">
    <source>
        <dbReference type="Proteomes" id="UP000705867"/>
    </source>
</evidence>
<dbReference type="FunFam" id="1.10.3130.10:FF:000003">
    <property type="entry name" value="Serine acetyltransferase"/>
    <property type="match status" value="1"/>
</dbReference>
<evidence type="ECO:0000256" key="20">
    <source>
        <dbReference type="HAMAP-Rule" id="MF_00041"/>
    </source>
</evidence>
<evidence type="ECO:0000256" key="18">
    <source>
        <dbReference type="ARBA" id="ARBA00023315"/>
    </source>
</evidence>
<dbReference type="InterPro" id="IPR001451">
    <property type="entry name" value="Hexapep"/>
</dbReference>
<dbReference type="SUPFAM" id="SSF51161">
    <property type="entry name" value="Trimeric LpxA-like enzymes"/>
    <property type="match status" value="1"/>
</dbReference>
<dbReference type="InterPro" id="IPR015803">
    <property type="entry name" value="Cys-tRNA-ligase"/>
</dbReference>
<evidence type="ECO:0000256" key="14">
    <source>
        <dbReference type="ARBA" id="ARBA00022840"/>
    </source>
</evidence>
<dbReference type="EC" id="6.1.1.16" evidence="20"/>
<evidence type="ECO:0000256" key="9">
    <source>
        <dbReference type="ARBA" id="ARBA00022679"/>
    </source>
</evidence>
<dbReference type="HAMAP" id="MF_00041">
    <property type="entry name" value="Cys_tRNA_synth"/>
    <property type="match status" value="1"/>
</dbReference>
<comment type="caution">
    <text evidence="22">The sequence shown here is derived from an EMBL/GenBank/DDBJ whole genome shotgun (WGS) entry which is preliminary data.</text>
</comment>
<dbReference type="PANTHER" id="PTHR10890:SF3">
    <property type="entry name" value="CYSTEINE--TRNA LIGASE, CYTOPLASMIC"/>
    <property type="match status" value="1"/>
</dbReference>
<accession>A0A953LXT1</accession>
<gene>
    <name evidence="20 22" type="primary">cysS</name>
    <name evidence="22" type="ORF">K8I29_13905</name>
</gene>
<dbReference type="NCBIfam" id="NF041874">
    <property type="entry name" value="EPS_EpsC"/>
    <property type="match status" value="1"/>
</dbReference>
<dbReference type="Pfam" id="PF00132">
    <property type="entry name" value="Hexapep"/>
    <property type="match status" value="1"/>
</dbReference>
<comment type="cofactor">
    <cofactor evidence="20">
        <name>Zn(2+)</name>
        <dbReference type="ChEBI" id="CHEBI:29105"/>
    </cofactor>
    <text evidence="20">Binds 1 zinc ion per subunit.</text>
</comment>
<feature type="short sequence motif" description="'HIGH' region" evidence="20">
    <location>
        <begin position="251"/>
        <end position="261"/>
    </location>
</feature>
<protein>
    <recommendedName>
        <fullName evidence="20">Cysteine--tRNA ligase</fullName>
        <ecNumber evidence="20">6.1.1.16</ecNumber>
    </recommendedName>
    <alternativeName>
        <fullName evidence="20">Cysteinyl-tRNA synthetase</fullName>
        <shortName evidence="20">CysRS</shortName>
    </alternativeName>
</protein>
<comment type="similarity">
    <text evidence="3 20">Belongs to the class-I aminoacyl-tRNA synthetase family.</text>
</comment>
<evidence type="ECO:0000313" key="22">
    <source>
        <dbReference type="EMBL" id="MBZ0157291.1"/>
    </source>
</evidence>
<keyword evidence="7 20" id="KW-0436">Ligase</keyword>
<evidence type="ECO:0000256" key="1">
    <source>
        <dbReference type="ARBA" id="ARBA00004496"/>
    </source>
</evidence>
<evidence type="ECO:0000256" key="12">
    <source>
        <dbReference type="ARBA" id="ARBA00022741"/>
    </source>
</evidence>
<evidence type="ECO:0000256" key="13">
    <source>
        <dbReference type="ARBA" id="ARBA00022833"/>
    </source>
</evidence>
<keyword evidence="6 20" id="KW-0963">Cytoplasm</keyword>
<evidence type="ECO:0000256" key="3">
    <source>
        <dbReference type="ARBA" id="ARBA00005594"/>
    </source>
</evidence>
<dbReference type="GO" id="GO:0005524">
    <property type="term" value="F:ATP binding"/>
    <property type="evidence" value="ECO:0007669"/>
    <property type="project" value="UniProtKB-UniRule"/>
</dbReference>
<evidence type="ECO:0000256" key="10">
    <source>
        <dbReference type="ARBA" id="ARBA00022723"/>
    </source>
</evidence>
<dbReference type="Pfam" id="PF01406">
    <property type="entry name" value="tRNA-synt_1e"/>
    <property type="match status" value="1"/>
</dbReference>
<comment type="pathway">
    <text evidence="2">Amino-acid biosynthesis; L-cysteine biosynthesis; L-cysteine from L-serine: step 1/2.</text>
</comment>
<dbReference type="InterPro" id="IPR005881">
    <property type="entry name" value="Ser_O-AcTrfase"/>
</dbReference>
<dbReference type="InterPro" id="IPR024909">
    <property type="entry name" value="Cys-tRNA/MSH_ligase"/>
</dbReference>
<dbReference type="InterPro" id="IPR015273">
    <property type="entry name" value="Cys-tRNA-synt_Ia_DALR"/>
</dbReference>
<dbReference type="Gene3D" id="2.160.10.10">
    <property type="entry name" value="Hexapeptide repeat proteins"/>
    <property type="match status" value="1"/>
</dbReference>
<dbReference type="Proteomes" id="UP000705867">
    <property type="component" value="Unassembled WGS sequence"/>
</dbReference>
<evidence type="ECO:0000256" key="19">
    <source>
        <dbReference type="ARBA" id="ARBA00049486"/>
    </source>
</evidence>
<keyword evidence="9" id="KW-0808">Transferase</keyword>
<dbReference type="InterPro" id="IPR009080">
    <property type="entry name" value="tRNAsynth_Ia_anticodon-bd"/>
</dbReference>
<comment type="similarity">
    <text evidence="4">Belongs to the transferase hexapeptide repeat family.</text>
</comment>
<dbReference type="GO" id="GO:0009001">
    <property type="term" value="F:serine O-acetyltransferase activity"/>
    <property type="evidence" value="ECO:0007669"/>
    <property type="project" value="UniProtKB-EC"/>
</dbReference>
<dbReference type="GO" id="GO:0006535">
    <property type="term" value="P:cysteine biosynthetic process from serine"/>
    <property type="evidence" value="ECO:0007669"/>
    <property type="project" value="InterPro"/>
</dbReference>
<dbReference type="Gene3D" id="1.10.3130.10">
    <property type="entry name" value="serine acetyltransferase, domain 1"/>
    <property type="match status" value="1"/>
</dbReference>
<dbReference type="GO" id="GO:0005829">
    <property type="term" value="C:cytosol"/>
    <property type="evidence" value="ECO:0007669"/>
    <property type="project" value="TreeGrafter"/>
</dbReference>
<dbReference type="SUPFAM" id="SSF47323">
    <property type="entry name" value="Anticodon-binding domain of a subclass of class I aminoacyl-tRNA synthetases"/>
    <property type="match status" value="1"/>
</dbReference>
<keyword evidence="14 20" id="KW-0067">ATP-binding</keyword>
<keyword evidence="17" id="KW-0198">Cysteine biosynthesis</keyword>
<evidence type="ECO:0000256" key="17">
    <source>
        <dbReference type="ARBA" id="ARBA00023192"/>
    </source>
</evidence>
<name>A0A953LXT1_9BACT</name>
<evidence type="ECO:0000256" key="4">
    <source>
        <dbReference type="ARBA" id="ARBA00007274"/>
    </source>
</evidence>
<dbReference type="SMART" id="SM00840">
    <property type="entry name" value="DALR_2"/>
    <property type="match status" value="1"/>
</dbReference>
<keyword evidence="11" id="KW-0677">Repeat</keyword>
<feature type="short sequence motif" description="'KMSKS' region" evidence="20">
    <location>
        <begin position="490"/>
        <end position="494"/>
    </location>
</feature>
<dbReference type="Gene3D" id="1.20.120.1910">
    <property type="entry name" value="Cysteine-tRNA ligase, C-terminal anti-codon recognition domain"/>
    <property type="match status" value="1"/>
</dbReference>
<keyword evidence="10 20" id="KW-0479">Metal-binding</keyword>
<reference evidence="22" key="2">
    <citation type="submission" date="2021-08" db="EMBL/GenBank/DDBJ databases">
        <authorList>
            <person name="Dalcin Martins P."/>
        </authorList>
    </citation>
    <scope>NUCLEOTIDE SEQUENCE</scope>
    <source>
        <strain evidence="22">MAG_39</strain>
    </source>
</reference>
<feature type="binding site" evidence="20">
    <location>
        <position position="249"/>
    </location>
    <ligand>
        <name>Zn(2+)</name>
        <dbReference type="ChEBI" id="CHEBI:29105"/>
    </ligand>
</feature>
<dbReference type="SUPFAM" id="SSF52374">
    <property type="entry name" value="Nucleotidylyl transferase"/>
    <property type="match status" value="1"/>
</dbReference>
<comment type="catalytic activity">
    <reaction evidence="20">
        <text>tRNA(Cys) + L-cysteine + ATP = L-cysteinyl-tRNA(Cys) + AMP + diphosphate</text>
        <dbReference type="Rhea" id="RHEA:17773"/>
        <dbReference type="Rhea" id="RHEA-COMP:9661"/>
        <dbReference type="Rhea" id="RHEA-COMP:9679"/>
        <dbReference type="ChEBI" id="CHEBI:30616"/>
        <dbReference type="ChEBI" id="CHEBI:33019"/>
        <dbReference type="ChEBI" id="CHEBI:35235"/>
        <dbReference type="ChEBI" id="CHEBI:78442"/>
        <dbReference type="ChEBI" id="CHEBI:78517"/>
        <dbReference type="ChEBI" id="CHEBI:456215"/>
        <dbReference type="EC" id="6.1.1.16"/>
    </reaction>
</comment>
<evidence type="ECO:0000256" key="7">
    <source>
        <dbReference type="ARBA" id="ARBA00022598"/>
    </source>
</evidence>
<keyword evidence="8" id="KW-0028">Amino-acid biosynthesis</keyword>
<feature type="binding site" evidence="20">
    <location>
        <position position="493"/>
    </location>
    <ligand>
        <name>ATP</name>
        <dbReference type="ChEBI" id="CHEBI:30616"/>
    </ligand>
</feature>
<dbReference type="GO" id="GO:0006423">
    <property type="term" value="P:cysteinyl-tRNA aminoacylation"/>
    <property type="evidence" value="ECO:0007669"/>
    <property type="project" value="UniProtKB-UniRule"/>
</dbReference>
<evidence type="ECO:0000256" key="8">
    <source>
        <dbReference type="ARBA" id="ARBA00022605"/>
    </source>
</evidence>
<dbReference type="InterPro" id="IPR053376">
    <property type="entry name" value="Serine_acetyltransferase"/>
</dbReference>
<dbReference type="EMBL" id="JAIOIV010000110">
    <property type="protein sequence ID" value="MBZ0157291.1"/>
    <property type="molecule type" value="Genomic_DNA"/>
</dbReference>
<dbReference type="PRINTS" id="PR00983">
    <property type="entry name" value="TRNASYNTHCYS"/>
</dbReference>
<dbReference type="CDD" id="cd03354">
    <property type="entry name" value="LbH_SAT"/>
    <property type="match status" value="1"/>
</dbReference>
<dbReference type="InterPro" id="IPR011004">
    <property type="entry name" value="Trimer_LpxA-like_sf"/>
</dbReference>
<reference evidence="22" key="1">
    <citation type="journal article" date="2021" name="bioRxiv">
        <title>Unraveling nitrogen, sulfur and carbon metabolic pathways and microbial community transcriptional responses to substrate deprivation and toxicity stresses in a bioreactor mimicking anoxic brackish coastal sediment conditions.</title>
        <authorList>
            <person name="Martins P.D."/>
            <person name="Echeveste M.J."/>
            <person name="Arshad A."/>
            <person name="Kurth J."/>
            <person name="Ouboter H."/>
            <person name="Jetten M.S.M."/>
            <person name="Welte C.U."/>
        </authorList>
    </citation>
    <scope>NUCLEOTIDE SEQUENCE</scope>
    <source>
        <strain evidence="22">MAG_39</strain>
    </source>
</reference>
<evidence type="ECO:0000256" key="11">
    <source>
        <dbReference type="ARBA" id="ARBA00022737"/>
    </source>
</evidence>
<keyword evidence="13 20" id="KW-0862">Zinc</keyword>
<dbReference type="AlphaFoldDB" id="A0A953LXT1"/>
<dbReference type="CDD" id="cd00672">
    <property type="entry name" value="CysRS_core"/>
    <property type="match status" value="1"/>
</dbReference>
<dbReference type="InterPro" id="IPR032678">
    <property type="entry name" value="tRNA-synt_1_cat_dom"/>
</dbReference>
<keyword evidence="15 20" id="KW-0648">Protein biosynthesis</keyword>
<evidence type="ECO:0000256" key="15">
    <source>
        <dbReference type="ARBA" id="ARBA00022917"/>
    </source>
</evidence>
<feature type="binding site" evidence="20">
    <location>
        <position position="433"/>
    </location>
    <ligand>
        <name>Zn(2+)</name>
        <dbReference type="ChEBI" id="CHEBI:29105"/>
    </ligand>
</feature>
<dbReference type="FunFam" id="3.40.50.620:FF:000009">
    <property type="entry name" value="Cysteine--tRNA ligase"/>
    <property type="match status" value="1"/>
</dbReference>
<dbReference type="PANTHER" id="PTHR10890">
    <property type="entry name" value="CYSTEINYL-TRNA SYNTHETASE"/>
    <property type="match status" value="1"/>
</dbReference>
<feature type="domain" description="Cysteinyl-tRNA synthetase class Ia DALR" evidence="21">
    <location>
        <begin position="584"/>
        <end position="651"/>
    </location>
</feature>
<evidence type="ECO:0000256" key="16">
    <source>
        <dbReference type="ARBA" id="ARBA00023146"/>
    </source>
</evidence>
<comment type="subunit">
    <text evidence="5 20">Monomer.</text>
</comment>
<organism evidence="22 23">
    <name type="scientific">Candidatus Nitrobium versatile</name>
    <dbReference type="NCBI Taxonomy" id="2884831"/>
    <lineage>
        <taxon>Bacteria</taxon>
        <taxon>Pseudomonadati</taxon>
        <taxon>Nitrospirota</taxon>
        <taxon>Nitrospiria</taxon>
        <taxon>Nitrospirales</taxon>
        <taxon>Nitrospiraceae</taxon>
        <taxon>Candidatus Nitrobium</taxon>
    </lineage>
</organism>